<evidence type="ECO:0000313" key="1">
    <source>
        <dbReference type="EMBL" id="KAI8532104.1"/>
    </source>
</evidence>
<evidence type="ECO:0000313" key="2">
    <source>
        <dbReference type="Proteomes" id="UP001062846"/>
    </source>
</evidence>
<protein>
    <submittedName>
        <fullName evidence="1">Uncharacterized protein</fullName>
    </submittedName>
</protein>
<proteinExistence type="predicted"/>
<accession>A0ACC0LUU7</accession>
<dbReference type="Proteomes" id="UP001062846">
    <property type="component" value="Chromosome 11"/>
</dbReference>
<reference evidence="1" key="1">
    <citation type="submission" date="2022-02" db="EMBL/GenBank/DDBJ databases">
        <title>Plant Genome Project.</title>
        <authorList>
            <person name="Zhang R.-G."/>
        </authorList>
    </citation>
    <scope>NUCLEOTIDE SEQUENCE</scope>
    <source>
        <strain evidence="1">AT1</strain>
    </source>
</reference>
<dbReference type="EMBL" id="CM046398">
    <property type="protein sequence ID" value="KAI8532104.1"/>
    <property type="molecule type" value="Genomic_DNA"/>
</dbReference>
<gene>
    <name evidence="1" type="ORF">RHMOL_Rhmol11G0187300</name>
</gene>
<comment type="caution">
    <text evidence="1">The sequence shown here is derived from an EMBL/GenBank/DDBJ whole genome shotgun (WGS) entry which is preliminary data.</text>
</comment>
<name>A0ACC0LUU7_RHOML</name>
<organism evidence="1 2">
    <name type="scientific">Rhododendron molle</name>
    <name type="common">Chinese azalea</name>
    <name type="synonym">Azalea mollis</name>
    <dbReference type="NCBI Taxonomy" id="49168"/>
    <lineage>
        <taxon>Eukaryota</taxon>
        <taxon>Viridiplantae</taxon>
        <taxon>Streptophyta</taxon>
        <taxon>Embryophyta</taxon>
        <taxon>Tracheophyta</taxon>
        <taxon>Spermatophyta</taxon>
        <taxon>Magnoliopsida</taxon>
        <taxon>eudicotyledons</taxon>
        <taxon>Gunneridae</taxon>
        <taxon>Pentapetalae</taxon>
        <taxon>asterids</taxon>
        <taxon>Ericales</taxon>
        <taxon>Ericaceae</taxon>
        <taxon>Ericoideae</taxon>
        <taxon>Rhodoreae</taxon>
        <taxon>Rhododendron</taxon>
    </lineage>
</organism>
<sequence>MESQGTSKSKRTNAKRGQEKQSRRLWTLKEEEALLTCMLDAVTEKETWKAHNGFKSGFYVEVEKGLQKLLPGTTLKAQPNIESKVKFWKVTYGRIFDMIQLSGFAWNHATNSIEVDSEDVWKEYEKFNPKVKGMNGKAFPMYESWQILFGIDRATGDFAEDAADLDNCDLVQSPNQDEISNLDDYLEECYTPRFANGEAIWLGDTFADLSYANTPTTNSNANANTPSTDSNANTPTTNSNANATYHANANARGKVNSNARANVNANPNACVNANPNARINANVVPMPPKKKAKTELAIP</sequence>
<keyword evidence="2" id="KW-1185">Reference proteome</keyword>